<dbReference type="Pfam" id="PF10294">
    <property type="entry name" value="Methyltransf_16"/>
    <property type="match status" value="1"/>
</dbReference>
<dbReference type="Proteomes" id="UP000016931">
    <property type="component" value="Unassembled WGS sequence"/>
</dbReference>
<dbReference type="GO" id="GO:0032991">
    <property type="term" value="C:protein-containing complex"/>
    <property type="evidence" value="ECO:0007669"/>
    <property type="project" value="TreeGrafter"/>
</dbReference>
<dbReference type="OrthoDB" id="2529286at2759"/>
<dbReference type="Gene3D" id="3.40.50.150">
    <property type="entry name" value="Vaccinia Virus protein VP39"/>
    <property type="match status" value="1"/>
</dbReference>
<evidence type="ECO:0008006" key="3">
    <source>
        <dbReference type="Google" id="ProtNLM"/>
    </source>
</evidence>
<dbReference type="STRING" id="692275.M3D685"/>
<dbReference type="HOGENOM" id="CLU_051532_1_1_1"/>
<name>M3D685_SPHMS</name>
<dbReference type="EMBL" id="KB456263">
    <property type="protein sequence ID" value="EMF13690.1"/>
    <property type="molecule type" value="Genomic_DNA"/>
</dbReference>
<dbReference type="GO" id="GO:0008757">
    <property type="term" value="F:S-adenosylmethionine-dependent methyltransferase activity"/>
    <property type="evidence" value="ECO:0007669"/>
    <property type="project" value="UniProtKB-ARBA"/>
</dbReference>
<dbReference type="PANTHER" id="PTHR14614:SF109">
    <property type="entry name" value="RIBOSOMAL LYSINE N-METHYLTRANSFERASE 5"/>
    <property type="match status" value="1"/>
</dbReference>
<keyword evidence="2" id="KW-1185">Reference proteome</keyword>
<dbReference type="InterPro" id="IPR019410">
    <property type="entry name" value="Methyltransf_16"/>
</dbReference>
<organism evidence="1 2">
    <name type="scientific">Sphaerulina musiva (strain SO2202)</name>
    <name type="common">Poplar stem canker fungus</name>
    <name type="synonym">Septoria musiva</name>
    <dbReference type="NCBI Taxonomy" id="692275"/>
    <lineage>
        <taxon>Eukaryota</taxon>
        <taxon>Fungi</taxon>
        <taxon>Dikarya</taxon>
        <taxon>Ascomycota</taxon>
        <taxon>Pezizomycotina</taxon>
        <taxon>Dothideomycetes</taxon>
        <taxon>Dothideomycetidae</taxon>
        <taxon>Mycosphaerellales</taxon>
        <taxon>Mycosphaerellaceae</taxon>
        <taxon>Sphaerulina</taxon>
    </lineage>
</organism>
<evidence type="ECO:0000313" key="1">
    <source>
        <dbReference type="EMBL" id="EMF13690.1"/>
    </source>
</evidence>
<proteinExistence type="predicted"/>
<dbReference type="AlphaFoldDB" id="M3D685"/>
<dbReference type="eggNOG" id="KOG1018">
    <property type="taxonomic scope" value="Eukaryota"/>
</dbReference>
<dbReference type="GO" id="GO:0005829">
    <property type="term" value="C:cytosol"/>
    <property type="evidence" value="ECO:0007669"/>
    <property type="project" value="TreeGrafter"/>
</dbReference>
<evidence type="ECO:0000313" key="2">
    <source>
        <dbReference type="Proteomes" id="UP000016931"/>
    </source>
</evidence>
<dbReference type="OMA" id="ACDTIYN"/>
<dbReference type="PANTHER" id="PTHR14614">
    <property type="entry name" value="HEPATOCELLULAR CARCINOMA-ASSOCIATED ANTIGEN"/>
    <property type="match status" value="1"/>
</dbReference>
<dbReference type="InterPro" id="IPR029063">
    <property type="entry name" value="SAM-dependent_MTases_sf"/>
</dbReference>
<reference evidence="1 2" key="1">
    <citation type="journal article" date="2012" name="PLoS Pathog.">
        <title>Diverse lifestyles and strategies of plant pathogenesis encoded in the genomes of eighteen Dothideomycetes fungi.</title>
        <authorList>
            <person name="Ohm R.A."/>
            <person name="Feau N."/>
            <person name="Henrissat B."/>
            <person name="Schoch C.L."/>
            <person name="Horwitz B.A."/>
            <person name="Barry K.W."/>
            <person name="Condon B.J."/>
            <person name="Copeland A.C."/>
            <person name="Dhillon B."/>
            <person name="Glaser F."/>
            <person name="Hesse C.N."/>
            <person name="Kosti I."/>
            <person name="LaButti K."/>
            <person name="Lindquist E.A."/>
            <person name="Lucas S."/>
            <person name="Salamov A.A."/>
            <person name="Bradshaw R.E."/>
            <person name="Ciuffetti L."/>
            <person name="Hamelin R.C."/>
            <person name="Kema G.H.J."/>
            <person name="Lawrence C."/>
            <person name="Scott J.A."/>
            <person name="Spatafora J.W."/>
            <person name="Turgeon B.G."/>
            <person name="de Wit P.J.G.M."/>
            <person name="Zhong S."/>
            <person name="Goodwin S.B."/>
            <person name="Grigoriev I.V."/>
        </authorList>
    </citation>
    <scope>NUCLEOTIDE SEQUENCE [LARGE SCALE GENOMIC DNA]</scope>
    <source>
        <strain evidence="1 2">SO2202</strain>
    </source>
</reference>
<sequence length="282" mass="30868">MVGAQLQRAITGKSETFDLFSQSASMEDLGMLDPKKAVLEVTIAGRDFEITQSPGMLQSQRGGGTTGAAVWQSIVRFAEWLELSSNPLFRLGLLDATSVVLELGAGVSGILPCILSKRVHKVVSTDQAYTLKALQNNISTNLRETRVSAKVKTSLPAIEVLPLDWETDDALSFLRSAGLDSGVHMIVACDCIYNYALLAPFVQTCADLCRARCHPSNTNEDPKAATLCVIVQQLRQSEVFDQWLAIFRQRFRVWRVPSNLLSRGLQEGSGFAVHVGIVRQDS</sequence>
<dbReference type="GeneID" id="27902358"/>
<protein>
    <recommendedName>
        <fullName evidence="3">Diaminohydroxyphosphoribosylamino-pyrimidine deaminase</fullName>
    </recommendedName>
</protein>
<gene>
    <name evidence="1" type="ORF">SEPMUDRAFT_148906</name>
</gene>
<dbReference type="SUPFAM" id="SSF53335">
    <property type="entry name" value="S-adenosyl-L-methionine-dependent methyltransferases"/>
    <property type="match status" value="1"/>
</dbReference>
<accession>M3D685</accession>
<dbReference type="RefSeq" id="XP_016761811.1">
    <property type="nucleotide sequence ID" value="XM_016905221.1"/>
</dbReference>